<evidence type="ECO:0000256" key="1">
    <source>
        <dbReference type="ARBA" id="ARBA00023157"/>
    </source>
</evidence>
<dbReference type="SUPFAM" id="SSF53474">
    <property type="entry name" value="alpha/beta-Hydrolases"/>
    <property type="match status" value="1"/>
</dbReference>
<dbReference type="Pfam" id="PF01764">
    <property type="entry name" value="Lipase_3"/>
    <property type="match status" value="1"/>
</dbReference>
<dbReference type="EMBL" id="KV417490">
    <property type="protein sequence ID" value="KZP31319.1"/>
    <property type="molecule type" value="Genomic_DNA"/>
</dbReference>
<evidence type="ECO:0000256" key="3">
    <source>
        <dbReference type="ARBA" id="ARBA00047591"/>
    </source>
</evidence>
<gene>
    <name evidence="6" type="ORF">FIBSPDRAFT_1037766</name>
</gene>
<name>A0A166U4Y8_9AGAM</name>
<dbReference type="GO" id="GO:0006629">
    <property type="term" value="P:lipid metabolic process"/>
    <property type="evidence" value="ECO:0007669"/>
    <property type="project" value="InterPro"/>
</dbReference>
<evidence type="ECO:0000256" key="2">
    <source>
        <dbReference type="ARBA" id="ARBA00043996"/>
    </source>
</evidence>
<evidence type="ECO:0000313" key="7">
    <source>
        <dbReference type="Proteomes" id="UP000076532"/>
    </source>
</evidence>
<feature type="domain" description="Fungal lipase-type" evidence="5">
    <location>
        <begin position="136"/>
        <end position="283"/>
    </location>
</feature>
<organism evidence="6 7">
    <name type="scientific">Athelia psychrophila</name>
    <dbReference type="NCBI Taxonomy" id="1759441"/>
    <lineage>
        <taxon>Eukaryota</taxon>
        <taxon>Fungi</taxon>
        <taxon>Dikarya</taxon>
        <taxon>Basidiomycota</taxon>
        <taxon>Agaricomycotina</taxon>
        <taxon>Agaricomycetes</taxon>
        <taxon>Agaricomycetidae</taxon>
        <taxon>Atheliales</taxon>
        <taxon>Atheliaceae</taxon>
        <taxon>Athelia</taxon>
    </lineage>
</organism>
<evidence type="ECO:0000259" key="5">
    <source>
        <dbReference type="Pfam" id="PF01764"/>
    </source>
</evidence>
<comment type="catalytic activity">
    <reaction evidence="3">
        <text>a diacylglycerol + H2O = a monoacylglycerol + a fatty acid + H(+)</text>
        <dbReference type="Rhea" id="RHEA:32731"/>
        <dbReference type="ChEBI" id="CHEBI:15377"/>
        <dbReference type="ChEBI" id="CHEBI:15378"/>
        <dbReference type="ChEBI" id="CHEBI:17408"/>
        <dbReference type="ChEBI" id="CHEBI:18035"/>
        <dbReference type="ChEBI" id="CHEBI:28868"/>
    </reaction>
</comment>
<dbReference type="AlphaFoldDB" id="A0A166U4Y8"/>
<protein>
    <submittedName>
        <fullName evidence="6">Alpha/beta-hydrolase</fullName>
    </submittedName>
</protein>
<proteinExistence type="inferred from homology"/>
<evidence type="ECO:0000256" key="4">
    <source>
        <dbReference type="ARBA" id="ARBA00048461"/>
    </source>
</evidence>
<dbReference type="InterPro" id="IPR029058">
    <property type="entry name" value="AB_hydrolase_fold"/>
</dbReference>
<dbReference type="PANTHER" id="PTHR45856">
    <property type="entry name" value="ALPHA/BETA-HYDROLASES SUPERFAMILY PROTEIN"/>
    <property type="match status" value="1"/>
</dbReference>
<accession>A0A166U4Y8</accession>
<dbReference type="PANTHER" id="PTHR45856:SF25">
    <property type="entry name" value="FUNGAL LIPASE-LIKE DOMAIN-CONTAINING PROTEIN"/>
    <property type="match status" value="1"/>
</dbReference>
<dbReference type="Gene3D" id="3.40.50.1820">
    <property type="entry name" value="alpha/beta hydrolase"/>
    <property type="match status" value="1"/>
</dbReference>
<sequence length="396" mass="45067">MPVNVKPKHKFWLYRKAAQAGLTAEQLQMYSQERMMNFRFIARITATYSTYTLTAEDLAPKAIAMELSDLGQFAEAAYSTLPTEFVFKNVDWLVEPDFPFEGYNALESSVLIASIRGRRADLGVYVAHRPELKQLVVAISGTSNLSQAFFDVRTLHHRYRAHPGCAVHTGFWKMYKGVRTELLDALAKGLHEKDVSELVITGHSMGGALSYLLALDLLLFGRVQLPAGLSIKLAVFGAPRCGNDKLVELWLELVKDYRIENGEDSFKELSVKAYNDGVPSLPPTYIGFRHFCRNPYYSTEGRLYITPASEAEHSLFRVEEEGADEKGRQRIYPRGGHNYYNSRDMERVTRRMGWMDKLMKDPDNKGWKDQYKAKVARRERGWDTKAQGKPATLKDS</sequence>
<keyword evidence="7" id="KW-1185">Reference proteome</keyword>
<reference evidence="6 7" key="1">
    <citation type="journal article" date="2016" name="Mol. Biol. Evol.">
        <title>Comparative Genomics of Early-Diverging Mushroom-Forming Fungi Provides Insights into the Origins of Lignocellulose Decay Capabilities.</title>
        <authorList>
            <person name="Nagy L.G."/>
            <person name="Riley R."/>
            <person name="Tritt A."/>
            <person name="Adam C."/>
            <person name="Daum C."/>
            <person name="Floudas D."/>
            <person name="Sun H."/>
            <person name="Yadav J.S."/>
            <person name="Pangilinan J."/>
            <person name="Larsson K.H."/>
            <person name="Matsuura K."/>
            <person name="Barry K."/>
            <person name="Labutti K."/>
            <person name="Kuo R."/>
            <person name="Ohm R.A."/>
            <person name="Bhattacharya S.S."/>
            <person name="Shirouzu T."/>
            <person name="Yoshinaga Y."/>
            <person name="Martin F.M."/>
            <person name="Grigoriev I.V."/>
            <person name="Hibbett D.S."/>
        </authorList>
    </citation>
    <scope>NUCLEOTIDE SEQUENCE [LARGE SCALE GENOMIC DNA]</scope>
    <source>
        <strain evidence="6 7">CBS 109695</strain>
    </source>
</reference>
<comment type="similarity">
    <text evidence="2">Belongs to the AB hydrolase superfamily. Lipase family. Class 3 subfamily.</text>
</comment>
<dbReference type="Proteomes" id="UP000076532">
    <property type="component" value="Unassembled WGS sequence"/>
</dbReference>
<dbReference type="InterPro" id="IPR002921">
    <property type="entry name" value="Fungal_lipase-type"/>
</dbReference>
<keyword evidence="1" id="KW-1015">Disulfide bond</keyword>
<evidence type="ECO:0000313" key="6">
    <source>
        <dbReference type="EMBL" id="KZP31319.1"/>
    </source>
</evidence>
<dbReference type="CDD" id="cd00519">
    <property type="entry name" value="Lipase_3"/>
    <property type="match status" value="1"/>
</dbReference>
<dbReference type="InterPro" id="IPR051218">
    <property type="entry name" value="Sec_MonoDiacylglyc_Lipase"/>
</dbReference>
<dbReference type="STRING" id="436010.A0A166U4Y8"/>
<comment type="catalytic activity">
    <reaction evidence="4">
        <text>a monoacylglycerol + H2O = glycerol + a fatty acid + H(+)</text>
        <dbReference type="Rhea" id="RHEA:15245"/>
        <dbReference type="ChEBI" id="CHEBI:15377"/>
        <dbReference type="ChEBI" id="CHEBI:15378"/>
        <dbReference type="ChEBI" id="CHEBI:17408"/>
        <dbReference type="ChEBI" id="CHEBI:17754"/>
        <dbReference type="ChEBI" id="CHEBI:28868"/>
    </reaction>
</comment>
<dbReference type="OrthoDB" id="426718at2759"/>